<gene>
    <name evidence="7" type="ORF">MNBD_GAMMA06-2207</name>
</gene>
<dbReference type="Pfam" id="PF24986">
    <property type="entry name" value="PRC_RimM"/>
    <property type="match status" value="1"/>
</dbReference>
<reference evidence="7" key="1">
    <citation type="submission" date="2018-06" db="EMBL/GenBank/DDBJ databases">
        <authorList>
            <person name="Zhirakovskaya E."/>
        </authorList>
    </citation>
    <scope>NUCLEOTIDE SEQUENCE</scope>
</reference>
<dbReference type="Gene3D" id="2.40.30.60">
    <property type="entry name" value="RimM"/>
    <property type="match status" value="1"/>
</dbReference>
<evidence type="ECO:0000259" key="6">
    <source>
        <dbReference type="Pfam" id="PF24986"/>
    </source>
</evidence>
<dbReference type="GO" id="GO:0005840">
    <property type="term" value="C:ribosome"/>
    <property type="evidence" value="ECO:0007669"/>
    <property type="project" value="InterPro"/>
</dbReference>
<accession>A0A3B0W2U9</accession>
<proteinExistence type="inferred from homology"/>
<feature type="domain" description="RimM N-terminal" evidence="5">
    <location>
        <begin position="18"/>
        <end position="120"/>
    </location>
</feature>
<name>A0A3B0W2U9_9ZZZZ</name>
<evidence type="ECO:0000256" key="3">
    <source>
        <dbReference type="ARBA" id="ARBA00022552"/>
    </source>
</evidence>
<feature type="domain" description="Ribosome maturation factor RimM PRC barrel" evidence="6">
    <location>
        <begin position="132"/>
        <end position="215"/>
    </location>
</feature>
<dbReference type="GO" id="GO:0043022">
    <property type="term" value="F:ribosome binding"/>
    <property type="evidence" value="ECO:0007669"/>
    <property type="project" value="InterPro"/>
</dbReference>
<dbReference type="EMBL" id="UOFD01000008">
    <property type="protein sequence ID" value="VAW50198.1"/>
    <property type="molecule type" value="Genomic_DNA"/>
</dbReference>
<dbReference type="InterPro" id="IPR011033">
    <property type="entry name" value="PRC_barrel-like_sf"/>
</dbReference>
<organism evidence="7">
    <name type="scientific">hydrothermal vent metagenome</name>
    <dbReference type="NCBI Taxonomy" id="652676"/>
    <lineage>
        <taxon>unclassified sequences</taxon>
        <taxon>metagenomes</taxon>
        <taxon>ecological metagenomes</taxon>
    </lineage>
</organism>
<evidence type="ECO:0000256" key="1">
    <source>
        <dbReference type="ARBA" id="ARBA00022490"/>
    </source>
</evidence>
<dbReference type="InterPro" id="IPR036976">
    <property type="entry name" value="RimM_N_sf"/>
</dbReference>
<dbReference type="Pfam" id="PF01782">
    <property type="entry name" value="RimM"/>
    <property type="match status" value="1"/>
</dbReference>
<dbReference type="HAMAP" id="MF_00014">
    <property type="entry name" value="Ribosome_mat_RimM"/>
    <property type="match status" value="1"/>
</dbReference>
<evidence type="ECO:0000256" key="2">
    <source>
        <dbReference type="ARBA" id="ARBA00022517"/>
    </source>
</evidence>
<evidence type="ECO:0000259" key="5">
    <source>
        <dbReference type="Pfam" id="PF01782"/>
    </source>
</evidence>
<sequence>MVQQDAFGNTGMSEKVILGRITGVYGVKGWLKVFSHTDPMEAIVDYSPWFIRPENLNPESPNRESPDCENQASWTQVGWTKVKLKAGKRHAKTVVVKLENCNSRDDAMAYIGKEIAIESQQLELLTKDEFYWRDLIGLQVINQQNITLGTVEKLLETGANDVLVVVDEAGIDKKIDKETDKEKEETKIERLIPWTMGIAIIKVDIAAGVISVDWDADF</sequence>
<dbReference type="InterPro" id="IPR002676">
    <property type="entry name" value="RimM_N"/>
</dbReference>
<dbReference type="InterPro" id="IPR056792">
    <property type="entry name" value="PRC_RimM"/>
</dbReference>
<dbReference type="Gene3D" id="2.30.30.240">
    <property type="entry name" value="PRC-barrel domain"/>
    <property type="match status" value="1"/>
</dbReference>
<evidence type="ECO:0000313" key="7">
    <source>
        <dbReference type="EMBL" id="VAW50198.1"/>
    </source>
</evidence>
<dbReference type="InterPro" id="IPR009000">
    <property type="entry name" value="Transl_B-barrel_sf"/>
</dbReference>
<keyword evidence="1" id="KW-0963">Cytoplasm</keyword>
<evidence type="ECO:0000256" key="4">
    <source>
        <dbReference type="ARBA" id="ARBA00023186"/>
    </source>
</evidence>
<dbReference type="GO" id="GO:0006364">
    <property type="term" value="P:rRNA processing"/>
    <property type="evidence" value="ECO:0007669"/>
    <property type="project" value="UniProtKB-KW"/>
</dbReference>
<keyword evidence="4" id="KW-0143">Chaperone</keyword>
<dbReference type="PANTHER" id="PTHR33692">
    <property type="entry name" value="RIBOSOME MATURATION FACTOR RIMM"/>
    <property type="match status" value="1"/>
</dbReference>
<protein>
    <submittedName>
        <fullName evidence="7">16S rRNA processing protein RimM</fullName>
    </submittedName>
</protein>
<dbReference type="InterPro" id="IPR011961">
    <property type="entry name" value="RimM"/>
</dbReference>
<keyword evidence="2" id="KW-0690">Ribosome biogenesis</keyword>
<keyword evidence="3" id="KW-0698">rRNA processing</keyword>
<dbReference type="SUPFAM" id="SSF50346">
    <property type="entry name" value="PRC-barrel domain"/>
    <property type="match status" value="1"/>
</dbReference>
<dbReference type="PANTHER" id="PTHR33692:SF1">
    <property type="entry name" value="RIBOSOME MATURATION FACTOR RIMM"/>
    <property type="match status" value="1"/>
</dbReference>
<dbReference type="SUPFAM" id="SSF50447">
    <property type="entry name" value="Translation proteins"/>
    <property type="match status" value="1"/>
</dbReference>
<dbReference type="AlphaFoldDB" id="A0A3B0W2U9"/>
<dbReference type="NCBIfam" id="TIGR02273">
    <property type="entry name" value="16S_RimM"/>
    <property type="match status" value="1"/>
</dbReference>